<accession>A0ABS5V5B8</accession>
<name>A0ABS5V5B8_9GAMM</name>
<keyword evidence="2" id="KW-1185">Reference proteome</keyword>
<comment type="caution">
    <text evidence="1">The sequence shown here is derived from an EMBL/GenBank/DDBJ whole genome shotgun (WGS) entry which is preliminary data.</text>
</comment>
<dbReference type="RefSeq" id="WP_214507844.1">
    <property type="nucleotide sequence ID" value="NZ_JAHEPS010000005.1"/>
</dbReference>
<gene>
    <name evidence="1" type="ORF">KJI95_14175</name>
</gene>
<evidence type="ECO:0008006" key="3">
    <source>
        <dbReference type="Google" id="ProtNLM"/>
    </source>
</evidence>
<protein>
    <recommendedName>
        <fullName evidence="3">Phage shock protein B</fullName>
    </recommendedName>
</protein>
<proteinExistence type="predicted"/>
<dbReference type="EMBL" id="JAHEPS010000005">
    <property type="protein sequence ID" value="MBT1445657.1"/>
    <property type="molecule type" value="Genomic_DNA"/>
</dbReference>
<reference evidence="1 2" key="1">
    <citation type="submission" date="2021-05" db="EMBL/GenBank/DDBJ databases">
        <title>Shewanella sp. JM162201.</title>
        <authorList>
            <person name="Xu S."/>
            <person name="Li A."/>
        </authorList>
    </citation>
    <scope>NUCLEOTIDE SEQUENCE [LARGE SCALE GENOMIC DNA]</scope>
    <source>
        <strain evidence="1 2">JM162201</strain>
    </source>
</reference>
<dbReference type="Proteomes" id="UP001195903">
    <property type="component" value="Unassembled WGS sequence"/>
</dbReference>
<evidence type="ECO:0000313" key="1">
    <source>
        <dbReference type="EMBL" id="MBT1445657.1"/>
    </source>
</evidence>
<organism evidence="1 2">
    <name type="scientific">Shewanella jiangmenensis</name>
    <dbReference type="NCBI Taxonomy" id="2837387"/>
    <lineage>
        <taxon>Bacteria</taxon>
        <taxon>Pseudomonadati</taxon>
        <taxon>Pseudomonadota</taxon>
        <taxon>Gammaproteobacteria</taxon>
        <taxon>Alteromonadales</taxon>
        <taxon>Shewanellaceae</taxon>
        <taxon>Shewanella</taxon>
    </lineage>
</organism>
<evidence type="ECO:0000313" key="2">
    <source>
        <dbReference type="Proteomes" id="UP001195903"/>
    </source>
</evidence>
<sequence length="76" mass="8415">MNIAMLALLIPTIAIVAGMIVKLSDIRQSHRELSAQQDKTVSALRAEIAELKGRIEVLETLVTDEGFEVKRDINRA</sequence>